<evidence type="ECO:0000259" key="11">
    <source>
        <dbReference type="PROSITE" id="PS51900"/>
    </source>
</evidence>
<dbReference type="FunFam" id="1.10.443.10:FF:000007">
    <property type="entry name" value="Tyrosine recombinase XerC"/>
    <property type="match status" value="1"/>
</dbReference>
<dbReference type="GO" id="GO:0015074">
    <property type="term" value="P:DNA integration"/>
    <property type="evidence" value="ECO:0007669"/>
    <property type="project" value="UniProtKB-KW"/>
</dbReference>
<evidence type="ECO:0000256" key="5">
    <source>
        <dbReference type="ARBA" id="ARBA00023125"/>
    </source>
</evidence>
<dbReference type="PANTHER" id="PTHR30349:SF64">
    <property type="entry name" value="PROPHAGE INTEGRASE INTD-RELATED"/>
    <property type="match status" value="1"/>
</dbReference>
<dbReference type="InterPro" id="IPR050090">
    <property type="entry name" value="Tyrosine_recombinase_XerCD"/>
</dbReference>
<keyword evidence="13" id="KW-1185">Reference proteome</keyword>
<dbReference type="SUPFAM" id="SSF56349">
    <property type="entry name" value="DNA breaking-rejoining enzymes"/>
    <property type="match status" value="1"/>
</dbReference>
<dbReference type="InterPro" id="IPR011010">
    <property type="entry name" value="DNA_brk_join_enz"/>
</dbReference>
<evidence type="ECO:0000256" key="7">
    <source>
        <dbReference type="ARBA" id="ARBA00037721"/>
    </source>
</evidence>
<dbReference type="Gene3D" id="1.10.150.130">
    <property type="match status" value="1"/>
</dbReference>
<dbReference type="InterPro" id="IPR002104">
    <property type="entry name" value="Integrase_catalytic"/>
</dbReference>
<feature type="domain" description="Tyr recombinase" evidence="10">
    <location>
        <begin position="107"/>
        <end position="321"/>
    </location>
</feature>
<dbReference type="STRING" id="861298.SAMN04488136_12619"/>
<dbReference type="InterPro" id="IPR011946">
    <property type="entry name" value="Integrase_integron-type"/>
</dbReference>
<dbReference type="PROSITE" id="PS51900">
    <property type="entry name" value="CB"/>
    <property type="match status" value="1"/>
</dbReference>
<comment type="function">
    <text evidence="7">Site-specific tyrosine recombinase, which acts by catalyzing the cutting and rejoining of the recombining DNA molecules. The XerC-XerD complex is essential to convert dimers of the bacterial chromosome into monomers to permit their segregation at cell division. It also contributes to the segregational stability of plasmids.</text>
</comment>
<gene>
    <name evidence="12" type="ORF">SAMN04488136_12619</name>
</gene>
<dbReference type="PANTHER" id="PTHR30349">
    <property type="entry name" value="PHAGE INTEGRASE-RELATED"/>
    <property type="match status" value="1"/>
</dbReference>
<dbReference type="InterPro" id="IPR044068">
    <property type="entry name" value="CB"/>
</dbReference>
<keyword evidence="5 9" id="KW-0238">DNA-binding</keyword>
<dbReference type="GO" id="GO:0005737">
    <property type="term" value="C:cytoplasm"/>
    <property type="evidence" value="ECO:0007669"/>
    <property type="project" value="UniProtKB-SubCell"/>
</dbReference>
<keyword evidence="4" id="KW-0229">DNA integration</keyword>
<protein>
    <submittedName>
        <fullName evidence="12">Integron integrase</fullName>
    </submittedName>
</protein>
<evidence type="ECO:0000256" key="9">
    <source>
        <dbReference type="PROSITE-ProRule" id="PRU01248"/>
    </source>
</evidence>
<dbReference type="EMBL" id="FNDD01000026">
    <property type="protein sequence ID" value="SDH72357.1"/>
    <property type="molecule type" value="Genomic_DNA"/>
</dbReference>
<evidence type="ECO:0000313" key="13">
    <source>
        <dbReference type="Proteomes" id="UP000198854"/>
    </source>
</evidence>
<evidence type="ECO:0000256" key="6">
    <source>
        <dbReference type="ARBA" id="ARBA00023172"/>
    </source>
</evidence>
<dbReference type="AlphaFoldDB" id="A0A1G8ERB6"/>
<comment type="subcellular location">
    <subcellularLocation>
        <location evidence="1">Cytoplasm</location>
    </subcellularLocation>
</comment>
<dbReference type="InterPro" id="IPR013762">
    <property type="entry name" value="Integrase-like_cat_sf"/>
</dbReference>
<dbReference type="InterPro" id="IPR004107">
    <property type="entry name" value="Integrase_SAM-like_N"/>
</dbReference>
<evidence type="ECO:0000256" key="8">
    <source>
        <dbReference type="ARBA" id="ARBA00038613"/>
    </source>
</evidence>
<feature type="domain" description="Core-binding (CB)" evidence="11">
    <location>
        <begin position="9"/>
        <end position="89"/>
    </location>
</feature>
<evidence type="ECO:0000256" key="4">
    <source>
        <dbReference type="ARBA" id="ARBA00022908"/>
    </source>
</evidence>
<dbReference type="PROSITE" id="PS51898">
    <property type="entry name" value="TYR_RECOMBINASE"/>
    <property type="match status" value="1"/>
</dbReference>
<dbReference type="Pfam" id="PF13495">
    <property type="entry name" value="Phage_int_SAM_4"/>
    <property type="match status" value="1"/>
</dbReference>
<comment type="subunit">
    <text evidence="8">Forms a cyclic heterotetrameric complex composed of two molecules of XerC and two molecules of XerD.</text>
</comment>
<evidence type="ECO:0000256" key="1">
    <source>
        <dbReference type="ARBA" id="ARBA00004496"/>
    </source>
</evidence>
<sequence>MYRHTGLKSQFILALNEYMQSRYYSQKTIKAYLDWIKRYIVFHNMQHPSKLSDKEVELFLTHLAVKQKVAAKTQALALNALQFLYRDFFKQPLGDELRFQRSTLAQKLPVVLTKDEMRRFIQHIDPRYKLHIMLLYGSGLRLMECVRLRIQDIDFDFGAVRIWQGKGGKNRIVTLAKETHQLIKEQQALAKRYYEKDIHTPGYAGVWIRESLNRKYPGCEMDFNWHYLFPSNKLSIDPQSGLKRRHHINEVALQRAVKHSALEAKIDKNVTCHTLRHSFATHLLESGADIRTVQEQLGHSDVRTTQIYTHVIDRSASGVLSPLSNL</sequence>
<dbReference type="NCBIfam" id="TIGR02249">
    <property type="entry name" value="integrase_gron"/>
    <property type="match status" value="1"/>
</dbReference>
<comment type="similarity">
    <text evidence="2">Belongs to the 'phage' integrase family.</text>
</comment>
<keyword evidence="3" id="KW-0963">Cytoplasm</keyword>
<proteinExistence type="inferred from homology"/>
<evidence type="ECO:0000256" key="3">
    <source>
        <dbReference type="ARBA" id="ARBA00022490"/>
    </source>
</evidence>
<name>A0A1G8ERB6_9VIBR</name>
<dbReference type="InterPro" id="IPR010998">
    <property type="entry name" value="Integrase_recombinase_N"/>
</dbReference>
<dbReference type="Proteomes" id="UP000198854">
    <property type="component" value="Unassembled WGS sequence"/>
</dbReference>
<evidence type="ECO:0000256" key="2">
    <source>
        <dbReference type="ARBA" id="ARBA00008857"/>
    </source>
</evidence>
<dbReference type="Pfam" id="PF00589">
    <property type="entry name" value="Phage_integrase"/>
    <property type="match status" value="1"/>
</dbReference>
<reference evidence="12 13" key="1">
    <citation type="submission" date="2016-10" db="EMBL/GenBank/DDBJ databases">
        <authorList>
            <person name="de Groot N.N."/>
        </authorList>
    </citation>
    <scope>NUCLEOTIDE SEQUENCE [LARGE SCALE GENOMIC DNA]</scope>
    <source>
        <strain evidence="12 13">CGMCC 1.10228</strain>
    </source>
</reference>
<evidence type="ECO:0000259" key="10">
    <source>
        <dbReference type="PROSITE" id="PS51898"/>
    </source>
</evidence>
<accession>A0A1G8ERB6</accession>
<dbReference type="GO" id="GO:0006310">
    <property type="term" value="P:DNA recombination"/>
    <property type="evidence" value="ECO:0007669"/>
    <property type="project" value="UniProtKB-KW"/>
</dbReference>
<dbReference type="Gene3D" id="1.10.443.10">
    <property type="entry name" value="Intergrase catalytic core"/>
    <property type="match status" value="1"/>
</dbReference>
<organism evidence="12 13">
    <name type="scientific">Vibrio xiamenensis</name>
    <dbReference type="NCBI Taxonomy" id="861298"/>
    <lineage>
        <taxon>Bacteria</taxon>
        <taxon>Pseudomonadati</taxon>
        <taxon>Pseudomonadota</taxon>
        <taxon>Gammaproteobacteria</taxon>
        <taxon>Vibrionales</taxon>
        <taxon>Vibrionaceae</taxon>
        <taxon>Vibrio</taxon>
    </lineage>
</organism>
<keyword evidence="6" id="KW-0233">DNA recombination</keyword>
<evidence type="ECO:0000313" key="12">
    <source>
        <dbReference type="EMBL" id="SDH72357.1"/>
    </source>
</evidence>
<dbReference type="GO" id="GO:0003677">
    <property type="term" value="F:DNA binding"/>
    <property type="evidence" value="ECO:0007669"/>
    <property type="project" value="UniProtKB-UniRule"/>
</dbReference>